<dbReference type="EMBL" id="JAHTGR010000052">
    <property type="protein sequence ID" value="MBV6325692.1"/>
    <property type="molecule type" value="Genomic_DNA"/>
</dbReference>
<feature type="domain" description="DUF4214" evidence="2">
    <location>
        <begin position="112"/>
        <end position="164"/>
    </location>
</feature>
<feature type="chain" id="PRO_5041211867" evidence="1">
    <location>
        <begin position="26"/>
        <end position="479"/>
    </location>
</feature>
<reference evidence="4" key="2">
    <citation type="submission" date="2022-03" db="EMBL/GenBank/DDBJ databases">
        <title>Genome Encyclopedia of Bacteria and Archaea VI: Functional Genomics of Type Strains.</title>
        <authorList>
            <person name="Whitman W."/>
        </authorList>
    </citation>
    <scope>NUCLEOTIDE SEQUENCE</scope>
    <source>
        <strain evidence="4">HSC-15S17</strain>
    </source>
</reference>
<reference evidence="3" key="1">
    <citation type="submission" date="2021-07" db="EMBL/GenBank/DDBJ databases">
        <title>Characterization of violacein-producing bacteria and related species.</title>
        <authorList>
            <person name="Wilson H.S."/>
            <person name="De Leon M.E."/>
        </authorList>
    </citation>
    <scope>NUCLEOTIDE SEQUENCE</scope>
    <source>
        <strain evidence="3">HSC-15S17</strain>
    </source>
</reference>
<protein>
    <submittedName>
        <fullName evidence="3">DUF4214 domain-containing protein</fullName>
    </submittedName>
</protein>
<dbReference type="EMBL" id="JALJZU010000036">
    <property type="protein sequence ID" value="MCP2012815.1"/>
    <property type="molecule type" value="Genomic_DNA"/>
</dbReference>
<keyword evidence="1" id="KW-0732">Signal</keyword>
<evidence type="ECO:0000313" key="3">
    <source>
        <dbReference type="EMBL" id="MBV6325692.1"/>
    </source>
</evidence>
<evidence type="ECO:0000313" key="5">
    <source>
        <dbReference type="Proteomes" id="UP001155901"/>
    </source>
</evidence>
<accession>A0AA41L8T6</accession>
<feature type="signal peptide" evidence="1">
    <location>
        <begin position="1"/>
        <end position="25"/>
    </location>
</feature>
<name>A0AA41L8T6_9BURK</name>
<sequence length="479" mass="49830">MQRQLQWASFSLIAALLAACGGSNVDSTAPRTAALRMGSAGPTAPPTASAHAALVQALYLAYYGRVPDSGGLAFWTGVFENLNLPATTSALYDAYGSNATVKSVLDGFGRGTEASDLYAGTNAEFINTVYINLFGRYVDGGRQNFWVAALDRQAITRSFAALAILVGAQGGDQTALAKKNEVATRFTAALTAAGLTDTSPKGVIGTDLLAQVNAATDLVAYQAVIDAAVQSIAQDIAQTSLLRYTAFQNVYTEIATPVRYWLSFGRGTIPVPSGKLAFGLGERQIGYAKVPGSSSLSVVYDAPIVASATIAAQPDGTAPMMLMLCQAAAESTSDVVRNKSTDMLVLNAAQMVTNAKELAGQTLSTYREDCGVVTTQNIVFDTEGAATVTDASGSKVYPVASVQTALNGVLPGSLRVMDLAWRAYRYAKADGSVKYAIVSRTMSHISIPPEMPTVTAAVGASTASSSTAALGALSLWSQE</sequence>
<dbReference type="InterPro" id="IPR025282">
    <property type="entry name" value="DUF4214"/>
</dbReference>
<evidence type="ECO:0000313" key="6">
    <source>
        <dbReference type="Proteomes" id="UP001162889"/>
    </source>
</evidence>
<gene>
    <name evidence="3" type="ORF">KVP70_32785</name>
    <name evidence="4" type="ORF">L1274_006586</name>
</gene>
<evidence type="ECO:0000313" key="4">
    <source>
        <dbReference type="EMBL" id="MCP2012815.1"/>
    </source>
</evidence>
<keyword evidence="6" id="KW-1185">Reference proteome</keyword>
<dbReference type="Proteomes" id="UP001162889">
    <property type="component" value="Unassembled WGS sequence"/>
</dbReference>
<dbReference type="RefSeq" id="WP_217946620.1">
    <property type="nucleotide sequence ID" value="NZ_JAHTGR010000052.1"/>
</dbReference>
<comment type="caution">
    <text evidence="3">The sequence shown here is derived from an EMBL/GenBank/DDBJ whole genome shotgun (WGS) entry which is preliminary data.</text>
</comment>
<evidence type="ECO:0000259" key="2">
    <source>
        <dbReference type="Pfam" id="PF13946"/>
    </source>
</evidence>
<proteinExistence type="predicted"/>
<organism evidence="3 5">
    <name type="scientific">Duganella violaceipulchra</name>
    <dbReference type="NCBI Taxonomy" id="2849652"/>
    <lineage>
        <taxon>Bacteria</taxon>
        <taxon>Pseudomonadati</taxon>
        <taxon>Pseudomonadota</taxon>
        <taxon>Betaproteobacteria</taxon>
        <taxon>Burkholderiales</taxon>
        <taxon>Oxalobacteraceae</taxon>
        <taxon>Telluria group</taxon>
        <taxon>Duganella</taxon>
    </lineage>
</organism>
<evidence type="ECO:0000256" key="1">
    <source>
        <dbReference type="SAM" id="SignalP"/>
    </source>
</evidence>
<dbReference type="Pfam" id="PF13946">
    <property type="entry name" value="DUF4214"/>
    <property type="match status" value="1"/>
</dbReference>
<dbReference type="AlphaFoldDB" id="A0AA41L8T6"/>
<dbReference type="PROSITE" id="PS51257">
    <property type="entry name" value="PROKAR_LIPOPROTEIN"/>
    <property type="match status" value="1"/>
</dbReference>
<dbReference type="Proteomes" id="UP001155901">
    <property type="component" value="Unassembled WGS sequence"/>
</dbReference>